<name>A0A3N9XGC3_9ACTN</name>
<sequence>MTVAAAVFLILCLATLWWATRPSSVGVRHTLFVFVWLCAALTATLVTFSLFPSSTADGTMFGVTLGGAGAFVLLVWTAALRAGNRAADRDKREATAARKAAPAETPRSAVIGRQETHWYRLRRTAGPGKRWVGIITGDVRRVTTADAWVNSENTDLMMSRIHDFSMSGIIRYEGSRRDVTGRVVDDVIADALAAAVREQRPVTPGIAIVTSAGELAQTHGVRMIIHSAAVEGQPGSGYRPIRDLDQAVHHALKAAEHPVLPDGTAIAPASVVLFPLVGAGTAGGDLDEIARTLLLAAVGYLTRSSAATPERILLLAYTDAELTTCRRILDTCPDVIGRQPALA</sequence>
<dbReference type="InterPro" id="IPR002589">
    <property type="entry name" value="Macro_dom"/>
</dbReference>
<feature type="transmembrane region" description="Helical" evidence="1">
    <location>
        <begin position="58"/>
        <end position="79"/>
    </location>
</feature>
<evidence type="ECO:0000313" key="3">
    <source>
        <dbReference type="EMBL" id="RQX11939.1"/>
    </source>
</evidence>
<keyword evidence="1" id="KW-1133">Transmembrane helix</keyword>
<reference evidence="3 4" key="1">
    <citation type="submission" date="2018-04" db="EMBL/GenBank/DDBJ databases">
        <title>Micromonosporas from Atacama Desert.</title>
        <authorList>
            <person name="Carro L."/>
            <person name="Klenk H.-P."/>
            <person name="Goodfellow M."/>
        </authorList>
    </citation>
    <scope>NUCLEOTIDE SEQUENCE [LARGE SCALE GENOMIC DNA]</scope>
    <source>
        <strain evidence="3 4">LB19</strain>
    </source>
</reference>
<evidence type="ECO:0000259" key="2">
    <source>
        <dbReference type="PROSITE" id="PS51154"/>
    </source>
</evidence>
<keyword evidence="1" id="KW-0812">Transmembrane</keyword>
<dbReference type="EMBL" id="QDGB01000360">
    <property type="protein sequence ID" value="RQX11939.1"/>
    <property type="molecule type" value="Genomic_DNA"/>
</dbReference>
<evidence type="ECO:0000256" key="1">
    <source>
        <dbReference type="SAM" id="Phobius"/>
    </source>
</evidence>
<keyword evidence="1" id="KW-0472">Membrane</keyword>
<dbReference type="Proteomes" id="UP000278981">
    <property type="component" value="Unassembled WGS sequence"/>
</dbReference>
<protein>
    <recommendedName>
        <fullName evidence="2">Macro domain-containing protein</fullName>
    </recommendedName>
</protein>
<dbReference type="SUPFAM" id="SSF52949">
    <property type="entry name" value="Macro domain-like"/>
    <property type="match status" value="1"/>
</dbReference>
<dbReference type="PROSITE" id="PS51154">
    <property type="entry name" value="MACRO"/>
    <property type="match status" value="1"/>
</dbReference>
<organism evidence="3 4">
    <name type="scientific">Micromonospora ureilytica</name>
    <dbReference type="NCBI Taxonomy" id="709868"/>
    <lineage>
        <taxon>Bacteria</taxon>
        <taxon>Bacillati</taxon>
        <taxon>Actinomycetota</taxon>
        <taxon>Actinomycetes</taxon>
        <taxon>Micromonosporales</taxon>
        <taxon>Micromonosporaceae</taxon>
        <taxon>Micromonospora</taxon>
    </lineage>
</organism>
<dbReference type="RefSeq" id="WP_167493153.1">
    <property type="nucleotide sequence ID" value="NZ_QDGB01000360.1"/>
</dbReference>
<dbReference type="Gene3D" id="3.40.220.10">
    <property type="entry name" value="Leucine Aminopeptidase, subunit E, domain 1"/>
    <property type="match status" value="1"/>
</dbReference>
<gene>
    <name evidence="3" type="ORF">DDE19_29705</name>
</gene>
<feature type="transmembrane region" description="Helical" evidence="1">
    <location>
        <begin position="32"/>
        <end position="51"/>
    </location>
</feature>
<dbReference type="AlphaFoldDB" id="A0A3N9XGC3"/>
<accession>A0A3N9XGC3</accession>
<dbReference type="InterPro" id="IPR043472">
    <property type="entry name" value="Macro_dom-like"/>
</dbReference>
<proteinExistence type="predicted"/>
<comment type="caution">
    <text evidence="3">The sequence shown here is derived from an EMBL/GenBank/DDBJ whole genome shotgun (WGS) entry which is preliminary data.</text>
</comment>
<feature type="domain" description="Macro" evidence="2">
    <location>
        <begin position="119"/>
        <end position="333"/>
    </location>
</feature>
<evidence type="ECO:0000313" key="4">
    <source>
        <dbReference type="Proteomes" id="UP000278981"/>
    </source>
</evidence>
<dbReference type="Pfam" id="PF01661">
    <property type="entry name" value="Macro"/>
    <property type="match status" value="1"/>
</dbReference>